<reference evidence="2" key="1">
    <citation type="submission" date="2020-05" db="EMBL/GenBank/DDBJ databases">
        <authorList>
            <person name="Chiriac C."/>
            <person name="Salcher M."/>
            <person name="Ghai R."/>
            <person name="Kavagutti S V."/>
        </authorList>
    </citation>
    <scope>NUCLEOTIDE SEQUENCE</scope>
</reference>
<sequence>MAAFDPNEMITRFRDRAISVKKRPLPPIAGEERQLFIANLETDFRDFAIIGDATATIEDGVLTLRIDLNPPSK</sequence>
<name>A0A6J6I4C5_9ZZZZ</name>
<dbReference type="EMBL" id="CAEZUZ010000142">
    <property type="protein sequence ID" value="CAB4620186.1"/>
    <property type="molecule type" value="Genomic_DNA"/>
</dbReference>
<proteinExistence type="predicted"/>
<gene>
    <name evidence="1" type="ORF">UFOPK1808_01287</name>
    <name evidence="2" type="ORF">UFOPK1889_00846</name>
</gene>
<evidence type="ECO:0000313" key="1">
    <source>
        <dbReference type="EMBL" id="CAB4609668.1"/>
    </source>
</evidence>
<dbReference type="EMBL" id="CAEZUL010000188">
    <property type="protein sequence ID" value="CAB4609668.1"/>
    <property type="molecule type" value="Genomic_DNA"/>
</dbReference>
<evidence type="ECO:0000313" key="2">
    <source>
        <dbReference type="EMBL" id="CAB4620186.1"/>
    </source>
</evidence>
<accession>A0A6J6I4C5</accession>
<protein>
    <submittedName>
        <fullName evidence="2">Unannotated protein</fullName>
    </submittedName>
</protein>
<organism evidence="2">
    <name type="scientific">freshwater metagenome</name>
    <dbReference type="NCBI Taxonomy" id="449393"/>
    <lineage>
        <taxon>unclassified sequences</taxon>
        <taxon>metagenomes</taxon>
        <taxon>ecological metagenomes</taxon>
    </lineage>
</organism>
<dbReference type="AlphaFoldDB" id="A0A6J6I4C5"/>